<dbReference type="Proteomes" id="UP000594435">
    <property type="component" value="Chromosome 2"/>
</dbReference>
<dbReference type="EMBL" id="CP065218">
    <property type="protein sequence ID" value="QPL56067.1"/>
    <property type="molecule type" value="Genomic_DNA"/>
</dbReference>
<name>A0AAJ4IFY5_9VIBR</name>
<evidence type="ECO:0000313" key="2">
    <source>
        <dbReference type="Proteomes" id="UP000594435"/>
    </source>
</evidence>
<evidence type="ECO:0000313" key="1">
    <source>
        <dbReference type="EMBL" id="QPL56067.1"/>
    </source>
</evidence>
<sequence>MAQQTSEELLLQILLSLPQQGFTPAQNQQVLQQVCELPKIWPTNCR</sequence>
<proteinExistence type="predicted"/>
<gene>
    <name evidence="1" type="ORF">I3X05_18345</name>
</gene>
<accession>A0AAJ4IFY5</accession>
<dbReference type="AlphaFoldDB" id="A0AAJ4IFY5"/>
<organism evidence="1 2">
    <name type="scientific">Vibrio navarrensis</name>
    <dbReference type="NCBI Taxonomy" id="29495"/>
    <lineage>
        <taxon>Bacteria</taxon>
        <taxon>Pseudomonadati</taxon>
        <taxon>Pseudomonadota</taxon>
        <taxon>Gammaproteobacteria</taxon>
        <taxon>Vibrionales</taxon>
        <taxon>Vibrionaceae</taxon>
        <taxon>Vibrio</taxon>
    </lineage>
</organism>
<reference evidence="1 2" key="1">
    <citation type="submission" date="2020-11" db="EMBL/GenBank/DDBJ databases">
        <title>Complete and Circularized Genome Assembly of a human isolate of Vibrio navarrensis biotype pommerensis with MiSeq and MinION Sequence Data.</title>
        <authorList>
            <person name="Schwartz K."/>
            <person name="Borowiak M."/>
            <person name="Deneke C."/>
            <person name="Balau V."/>
            <person name="Metelmann C."/>
            <person name="Strauch E."/>
        </authorList>
    </citation>
    <scope>NUCLEOTIDE SEQUENCE [LARGE SCALE GENOMIC DNA]</scope>
    <source>
        <strain evidence="1 2">20-VB00237</strain>
    </source>
</reference>
<protein>
    <submittedName>
        <fullName evidence="1">Uncharacterized protein</fullName>
    </submittedName>
</protein>
<dbReference type="RefSeq" id="WP_171816770.1">
    <property type="nucleotide sequence ID" value="NZ_CP065218.1"/>
</dbReference>